<dbReference type="eggNOG" id="COG3751">
    <property type="taxonomic scope" value="Bacteria"/>
</dbReference>
<evidence type="ECO:0000259" key="7">
    <source>
        <dbReference type="PROSITE" id="PS51471"/>
    </source>
</evidence>
<keyword evidence="9" id="KW-1185">Reference proteome</keyword>
<dbReference type="GO" id="GO:0031543">
    <property type="term" value="F:peptidyl-proline dioxygenase activity"/>
    <property type="evidence" value="ECO:0007669"/>
    <property type="project" value="TreeGrafter"/>
</dbReference>
<dbReference type="PANTHER" id="PTHR12907:SF26">
    <property type="entry name" value="HIF PROLYL HYDROXYLASE, ISOFORM C"/>
    <property type="match status" value="1"/>
</dbReference>
<dbReference type="EMBL" id="CP001678">
    <property type="protein sequence ID" value="ACT59976.1"/>
    <property type="molecule type" value="Genomic_DNA"/>
</dbReference>
<comment type="cofactor">
    <cofactor evidence="1">
        <name>L-ascorbate</name>
        <dbReference type="ChEBI" id="CHEBI:38290"/>
    </cofactor>
</comment>
<dbReference type="RefSeq" id="WP_015828126.1">
    <property type="nucleotide sequence ID" value="NC_012982.1"/>
</dbReference>
<protein>
    <submittedName>
        <fullName evidence="8">2OG-Fe(II) oxygenase</fullName>
    </submittedName>
</protein>
<dbReference type="InterPro" id="IPR051559">
    <property type="entry name" value="HIF_prolyl_hydroxylases"/>
</dbReference>
<dbReference type="GO" id="GO:0008198">
    <property type="term" value="F:ferrous iron binding"/>
    <property type="evidence" value="ECO:0007669"/>
    <property type="project" value="TreeGrafter"/>
</dbReference>
<evidence type="ECO:0000256" key="5">
    <source>
        <dbReference type="ARBA" id="ARBA00023002"/>
    </source>
</evidence>
<organism evidence="8 9">
    <name type="scientific">Hirschia baltica (strain ATCC 49814 / DSM 5838 / IFAM 1418)</name>
    <dbReference type="NCBI Taxonomy" id="582402"/>
    <lineage>
        <taxon>Bacteria</taxon>
        <taxon>Pseudomonadati</taxon>
        <taxon>Pseudomonadota</taxon>
        <taxon>Alphaproteobacteria</taxon>
        <taxon>Hyphomonadales</taxon>
        <taxon>Hyphomonadaceae</taxon>
        <taxon>Hirschia</taxon>
    </lineage>
</organism>
<dbReference type="GO" id="GO:0031418">
    <property type="term" value="F:L-ascorbic acid binding"/>
    <property type="evidence" value="ECO:0007669"/>
    <property type="project" value="UniProtKB-KW"/>
</dbReference>
<accession>C6XMR2</accession>
<dbReference type="OrthoDB" id="9783171at2"/>
<dbReference type="Gene3D" id="2.60.120.620">
    <property type="entry name" value="q2cbj1_9rhob like domain"/>
    <property type="match status" value="1"/>
</dbReference>
<dbReference type="KEGG" id="hba:Hbal_2296"/>
<keyword evidence="5" id="KW-0560">Oxidoreductase</keyword>
<proteinExistence type="predicted"/>
<evidence type="ECO:0000256" key="2">
    <source>
        <dbReference type="ARBA" id="ARBA00022723"/>
    </source>
</evidence>
<evidence type="ECO:0000256" key="3">
    <source>
        <dbReference type="ARBA" id="ARBA00022896"/>
    </source>
</evidence>
<dbReference type="Proteomes" id="UP000002745">
    <property type="component" value="Chromosome"/>
</dbReference>
<keyword evidence="6" id="KW-0408">Iron</keyword>
<dbReference type="STRING" id="582402.Hbal_2296"/>
<dbReference type="Pfam" id="PF13640">
    <property type="entry name" value="2OG-FeII_Oxy_3"/>
    <property type="match status" value="1"/>
</dbReference>
<dbReference type="PROSITE" id="PS51471">
    <property type="entry name" value="FE2OG_OXY"/>
    <property type="match status" value="1"/>
</dbReference>
<keyword evidence="4" id="KW-0223">Dioxygenase</keyword>
<gene>
    <name evidence="8" type="ordered locus">Hbal_2296</name>
</gene>
<dbReference type="PANTHER" id="PTHR12907">
    <property type="entry name" value="EGL NINE HOMOLOG-RELATED"/>
    <property type="match status" value="1"/>
</dbReference>
<reference evidence="9" key="1">
    <citation type="journal article" date="2011" name="J. Bacteriol.">
        <title>Genome sequences of eight morphologically diverse alphaproteobacteria.</title>
        <authorList>
            <consortium name="US DOE Joint Genome Institute"/>
            <person name="Brown P.J."/>
            <person name="Kysela D.T."/>
            <person name="Buechlein A."/>
            <person name="Hemmerich C."/>
            <person name="Brun Y.V."/>
        </authorList>
    </citation>
    <scope>NUCLEOTIDE SEQUENCE [LARGE SCALE GENOMIC DNA]</scope>
    <source>
        <strain evidence="9">ATCC 49814 / DSM 5838 / IFAM 1418</strain>
    </source>
</reference>
<evidence type="ECO:0000256" key="4">
    <source>
        <dbReference type="ARBA" id="ARBA00022964"/>
    </source>
</evidence>
<keyword evidence="3" id="KW-0847">Vitamin C</keyword>
<sequence>MPRQFGHKIVHPYSPNNEVPQEFVLPTWNWLAQLADENWAIAYDVVPPELTRALYVQACRLHAADKLKRAGIGRAADLTIDTDIRRDKIHWLNSQDDVQADYLSVMENVRQTLNSSLFLGLFSYEAHYAVYEEGGFYARHYDAFKGAKNRVLSTVFYLNSDWVEAHGGELAIYSENEDTAALAVIPPEAGTLVLFLSEDVPHEVLPAYADRYSIAGWFRVNDRLGAPALQVVETPIL</sequence>
<dbReference type="InterPro" id="IPR006620">
    <property type="entry name" value="Pro_4_hyd_alph"/>
</dbReference>
<dbReference type="InterPro" id="IPR044862">
    <property type="entry name" value="Pro_4_hyd_alph_FE2OG_OXY"/>
</dbReference>
<dbReference type="GO" id="GO:0071456">
    <property type="term" value="P:cellular response to hypoxia"/>
    <property type="evidence" value="ECO:0007669"/>
    <property type="project" value="TreeGrafter"/>
</dbReference>
<evidence type="ECO:0000256" key="1">
    <source>
        <dbReference type="ARBA" id="ARBA00001961"/>
    </source>
</evidence>
<keyword evidence="2" id="KW-0479">Metal-binding</keyword>
<feature type="domain" description="Fe2OG dioxygenase" evidence="7">
    <location>
        <begin position="112"/>
        <end position="220"/>
    </location>
</feature>
<evidence type="ECO:0000256" key="6">
    <source>
        <dbReference type="ARBA" id="ARBA00023004"/>
    </source>
</evidence>
<dbReference type="InterPro" id="IPR005123">
    <property type="entry name" value="Oxoglu/Fe-dep_dioxygenase_dom"/>
</dbReference>
<evidence type="ECO:0000313" key="9">
    <source>
        <dbReference type="Proteomes" id="UP000002745"/>
    </source>
</evidence>
<dbReference type="HOGENOM" id="CLU_022206_1_0_5"/>
<evidence type="ECO:0000313" key="8">
    <source>
        <dbReference type="EMBL" id="ACT59976.1"/>
    </source>
</evidence>
<name>C6XMR2_HIRBI</name>
<dbReference type="SMART" id="SM00702">
    <property type="entry name" value="P4Hc"/>
    <property type="match status" value="1"/>
</dbReference>
<dbReference type="AlphaFoldDB" id="C6XMR2"/>